<keyword evidence="3" id="KW-1185">Reference proteome</keyword>
<organism evidence="2 3">
    <name type="scientific">Aspergillus welwitschiae</name>
    <dbReference type="NCBI Taxonomy" id="1341132"/>
    <lineage>
        <taxon>Eukaryota</taxon>
        <taxon>Fungi</taxon>
        <taxon>Dikarya</taxon>
        <taxon>Ascomycota</taxon>
        <taxon>Pezizomycotina</taxon>
        <taxon>Eurotiomycetes</taxon>
        <taxon>Eurotiomycetidae</taxon>
        <taxon>Eurotiales</taxon>
        <taxon>Aspergillaceae</taxon>
        <taxon>Aspergillus</taxon>
        <taxon>Aspergillus subgen. Circumdati</taxon>
    </lineage>
</organism>
<sequence>MAANLHPSDCDFMRSNSRQLGQPMGMFTDQPFKPASSRVPPKLYPGESGEPSRCALGATSLVIEPFSERTFIRCALRIHPAA</sequence>
<reference evidence="2 3" key="1">
    <citation type="submission" date="2018-07" db="EMBL/GenBank/DDBJ databases">
        <title>The genomes of Aspergillus section Nigri reveals drivers in fungal speciation.</title>
        <authorList>
            <consortium name="DOE Joint Genome Institute"/>
            <person name="Vesth T.C."/>
            <person name="Nybo J."/>
            <person name="Theobald S."/>
            <person name="Brandl J."/>
            <person name="Frisvad J.C."/>
            <person name="Nielsen K.F."/>
            <person name="Lyhne E.K."/>
            <person name="Kogle M.E."/>
            <person name="Kuo A."/>
            <person name="Riley R."/>
            <person name="Clum A."/>
            <person name="Nolan M."/>
            <person name="Lipzen A."/>
            <person name="Salamov A."/>
            <person name="Henrissat B."/>
            <person name="Wiebenga A."/>
            <person name="De vries R.P."/>
            <person name="Grigoriev I.V."/>
            <person name="Mortensen U.H."/>
            <person name="Andersen M.R."/>
            <person name="Baker S.E."/>
        </authorList>
    </citation>
    <scope>NUCLEOTIDE SEQUENCE [LARGE SCALE GENOMIC DNA]</scope>
    <source>
        <strain evidence="2 3">CBS 139.54b</strain>
    </source>
</reference>
<accession>A0A3F3PPG5</accession>
<dbReference type="AlphaFoldDB" id="A0A3F3PPG5"/>
<gene>
    <name evidence="2" type="ORF">BDQ94DRAFT_151469</name>
</gene>
<dbReference type="GeneID" id="38136113"/>
<feature type="region of interest" description="Disordered" evidence="1">
    <location>
        <begin position="1"/>
        <end position="50"/>
    </location>
</feature>
<evidence type="ECO:0000313" key="3">
    <source>
        <dbReference type="Proteomes" id="UP000253729"/>
    </source>
</evidence>
<evidence type="ECO:0000313" key="2">
    <source>
        <dbReference type="EMBL" id="RDH28743.1"/>
    </source>
</evidence>
<dbReference type="Proteomes" id="UP000253729">
    <property type="component" value="Unassembled WGS sequence"/>
</dbReference>
<proteinExistence type="predicted"/>
<dbReference type="EMBL" id="KZ852073">
    <property type="protein sequence ID" value="RDH28743.1"/>
    <property type="molecule type" value="Genomic_DNA"/>
</dbReference>
<dbReference type="RefSeq" id="XP_026621765.1">
    <property type="nucleotide sequence ID" value="XM_026767757.1"/>
</dbReference>
<name>A0A3F3PPG5_9EURO</name>
<protein>
    <submittedName>
        <fullName evidence="2">Uncharacterized protein</fullName>
    </submittedName>
</protein>
<evidence type="ECO:0000256" key="1">
    <source>
        <dbReference type="SAM" id="MobiDB-lite"/>
    </source>
</evidence>